<dbReference type="PANTHER" id="PTHR30007">
    <property type="entry name" value="PHP DOMAIN PROTEIN"/>
    <property type="match status" value="1"/>
</dbReference>
<accession>A0ABT8RIU6</accession>
<dbReference type="InterPro" id="IPR025161">
    <property type="entry name" value="IS402-like_dom"/>
</dbReference>
<protein>
    <submittedName>
        <fullName evidence="3">IS5 family transposase</fullName>
    </submittedName>
</protein>
<organism evidence="3 4">
    <name type="scientific">Rhodocytophaga aerolata</name>
    <dbReference type="NCBI Taxonomy" id="455078"/>
    <lineage>
        <taxon>Bacteria</taxon>
        <taxon>Pseudomonadati</taxon>
        <taxon>Bacteroidota</taxon>
        <taxon>Cytophagia</taxon>
        <taxon>Cytophagales</taxon>
        <taxon>Rhodocytophagaceae</taxon>
        <taxon>Rhodocytophaga</taxon>
    </lineage>
</organism>
<keyword evidence="4" id="KW-1185">Reference proteome</keyword>
<dbReference type="PANTHER" id="PTHR30007:SF0">
    <property type="entry name" value="TRANSPOSASE"/>
    <property type="match status" value="1"/>
</dbReference>
<sequence length="173" mass="20152">MQEQFNALTDSQWQVIKKIIDTGRKRKHSLRHILEAILWITRTGTQWRNMESKYPAWQIVYYYYSKWRDDQSLNKLQKALVEMERRAKGREKQASVAAIDSQSIKAMAFTYEQKGVDANKKINGRKRHIVVDTLGLPLAIYVGAANEQDGVAGIELLWQMEKTSKRLQLIRAD</sequence>
<dbReference type="RefSeq" id="WP_302042816.1">
    <property type="nucleotide sequence ID" value="NZ_JAUKPO010000194.1"/>
</dbReference>
<proteinExistence type="predicted"/>
<dbReference type="NCBIfam" id="NF033580">
    <property type="entry name" value="transpos_IS5_3"/>
    <property type="match status" value="1"/>
</dbReference>
<feature type="non-terminal residue" evidence="3">
    <location>
        <position position="173"/>
    </location>
</feature>
<dbReference type="InterPro" id="IPR002559">
    <property type="entry name" value="Transposase_11"/>
</dbReference>
<dbReference type="Pfam" id="PF13340">
    <property type="entry name" value="DUF4096"/>
    <property type="match status" value="1"/>
</dbReference>
<gene>
    <name evidence="3" type="ORF">Q0590_37505</name>
</gene>
<feature type="domain" description="Transposase IS4-like" evidence="1">
    <location>
        <begin position="93"/>
        <end position="173"/>
    </location>
</feature>
<evidence type="ECO:0000259" key="1">
    <source>
        <dbReference type="Pfam" id="PF01609"/>
    </source>
</evidence>
<dbReference type="Proteomes" id="UP001168528">
    <property type="component" value="Unassembled WGS sequence"/>
</dbReference>
<name>A0ABT8RIU6_9BACT</name>
<reference evidence="3" key="1">
    <citation type="submission" date="2023-07" db="EMBL/GenBank/DDBJ databases">
        <title>The genome sequence of Rhodocytophaga aerolata KACC 12507.</title>
        <authorList>
            <person name="Zhang X."/>
        </authorList>
    </citation>
    <scope>NUCLEOTIDE SEQUENCE</scope>
    <source>
        <strain evidence="3">KACC 12507</strain>
    </source>
</reference>
<evidence type="ECO:0000313" key="3">
    <source>
        <dbReference type="EMBL" id="MDO1452027.1"/>
    </source>
</evidence>
<feature type="domain" description="Insertion element IS402-like" evidence="2">
    <location>
        <begin position="8"/>
        <end position="76"/>
    </location>
</feature>
<comment type="caution">
    <text evidence="3">The sequence shown here is derived from an EMBL/GenBank/DDBJ whole genome shotgun (WGS) entry which is preliminary data.</text>
</comment>
<evidence type="ECO:0000259" key="2">
    <source>
        <dbReference type="Pfam" id="PF13340"/>
    </source>
</evidence>
<dbReference type="Pfam" id="PF01609">
    <property type="entry name" value="DDE_Tnp_1"/>
    <property type="match status" value="1"/>
</dbReference>
<evidence type="ECO:0000313" key="4">
    <source>
        <dbReference type="Proteomes" id="UP001168528"/>
    </source>
</evidence>
<dbReference type="EMBL" id="JAUKPO010000194">
    <property type="protein sequence ID" value="MDO1452027.1"/>
    <property type="molecule type" value="Genomic_DNA"/>
</dbReference>